<comment type="caution">
    <text evidence="1">The sequence shown here is derived from an EMBL/GenBank/DDBJ whole genome shotgun (WGS) entry which is preliminary data.</text>
</comment>
<dbReference type="Proteomes" id="UP001195769">
    <property type="component" value="Unassembled WGS sequence"/>
</dbReference>
<dbReference type="RefSeq" id="XP_041226576.1">
    <property type="nucleotide sequence ID" value="XM_041375040.1"/>
</dbReference>
<protein>
    <submittedName>
        <fullName evidence="1">Uncharacterized protein</fullName>
    </submittedName>
</protein>
<proteinExistence type="predicted"/>
<reference evidence="1" key="1">
    <citation type="journal article" date="2020" name="New Phytol.">
        <title>Comparative genomics reveals dynamic genome evolution in host specialist ectomycorrhizal fungi.</title>
        <authorList>
            <person name="Lofgren L.A."/>
            <person name="Nguyen N.H."/>
            <person name="Vilgalys R."/>
            <person name="Ruytinx J."/>
            <person name="Liao H.L."/>
            <person name="Branco S."/>
            <person name="Kuo A."/>
            <person name="LaButti K."/>
            <person name="Lipzen A."/>
            <person name="Andreopoulos W."/>
            <person name="Pangilinan J."/>
            <person name="Riley R."/>
            <person name="Hundley H."/>
            <person name="Na H."/>
            <person name="Barry K."/>
            <person name="Grigoriev I.V."/>
            <person name="Stajich J.E."/>
            <person name="Kennedy P.G."/>
        </authorList>
    </citation>
    <scope>NUCLEOTIDE SEQUENCE</scope>
    <source>
        <strain evidence="1">FC203</strain>
    </source>
</reference>
<dbReference type="AlphaFoldDB" id="A0AAD4E770"/>
<evidence type="ECO:0000313" key="1">
    <source>
        <dbReference type="EMBL" id="KAG1901000.1"/>
    </source>
</evidence>
<name>A0AAD4E770_9AGAM</name>
<gene>
    <name evidence="1" type="ORF">F5891DRAFT_951398</name>
</gene>
<keyword evidence="2" id="KW-1185">Reference proteome</keyword>
<evidence type="ECO:0000313" key="2">
    <source>
        <dbReference type="Proteomes" id="UP001195769"/>
    </source>
</evidence>
<organism evidence="1 2">
    <name type="scientific">Suillus fuscotomentosus</name>
    <dbReference type="NCBI Taxonomy" id="1912939"/>
    <lineage>
        <taxon>Eukaryota</taxon>
        <taxon>Fungi</taxon>
        <taxon>Dikarya</taxon>
        <taxon>Basidiomycota</taxon>
        <taxon>Agaricomycotina</taxon>
        <taxon>Agaricomycetes</taxon>
        <taxon>Agaricomycetidae</taxon>
        <taxon>Boletales</taxon>
        <taxon>Suillineae</taxon>
        <taxon>Suillaceae</taxon>
        <taxon>Suillus</taxon>
    </lineage>
</organism>
<dbReference type="EMBL" id="JABBWK010000024">
    <property type="protein sequence ID" value="KAG1901000.1"/>
    <property type="molecule type" value="Genomic_DNA"/>
</dbReference>
<sequence length="56" mass="6605">MEIRHIHMTSIDFPVFLWARNPPGSRYNKDAIHEGLFQGYLIECVSLSVDYMRVSY</sequence>
<dbReference type="GeneID" id="64669338"/>
<accession>A0AAD4E770</accession>